<reference evidence="2" key="1">
    <citation type="submission" date="2020-05" db="EMBL/GenBank/DDBJ databases">
        <title>Mycena genomes resolve the evolution of fungal bioluminescence.</title>
        <authorList>
            <person name="Tsai I.J."/>
        </authorList>
    </citation>
    <scope>NUCLEOTIDE SEQUENCE</scope>
    <source>
        <strain evidence="2">160909Yilan</strain>
    </source>
</reference>
<sequence>MAATASPVSPTYTDFSVASSGGASDFTADSSTAIRSPLDDAFDFHAHHPHPAQPHPSHSHGVRGRGEEFFAYNHLPWSSPVVEHKKPLVFSPQGYYSTPVYVPSMPLQQQQQHIPHSAYNNGANSNVHNALYSGAGAGGAVQRSYSANAVYGYGGQHAHQYDPTPSPTSPTASAWDSHSTHSASTHSASASHNGSGYAPSPSPALSAHSAHLSHQQQNPTHSQSHPQNQQNGHGHHSAQGSPGLHAHALVHSHSHSGALSTLSSAHTQPSMPHSSIPSYTSSHSTIHSGAHQQQNGGHVDPRYVLGSASPSHHPSPARHILLAVPPRLAFARAQRALARPLAESGQREQRAERDWECVVVGGRRGRRGRGAYEADFSRYPATSSSTAVYDTPSPASHGNAASSSPSVDPSSVDASSSRFSSSHPSSIDAEQDADGEADEGEDGEDGDGGSDSEYVDNEGSDSDGEFLPPGVRRRRQMTQRGGGGRGGRYAPYSYPGAGGSAGYGYEGGYSGGSGYEGGFMNDLGLDINGYPFPGSSSSSSSAAYLNGQYPTSSSMSLVPGALGSPGGVGGVGGRRPRARPSAALPIPVPVPNLTKKSRGRRVPTVQSLYGGGDFGALRSSPFSPSSSLSSPTVPSISSTAPRPHPPLTFARPPSCFRNNVMAY</sequence>
<feature type="compositionally biased region" description="Low complexity" evidence="1">
    <location>
        <begin position="203"/>
        <end position="247"/>
    </location>
</feature>
<gene>
    <name evidence="2" type="ORF">MSAN_02087000</name>
</gene>
<feature type="compositionally biased region" description="Low complexity" evidence="1">
    <location>
        <begin position="619"/>
        <end position="638"/>
    </location>
</feature>
<protein>
    <submittedName>
        <fullName evidence="2">Uncharacterized protein</fullName>
    </submittedName>
</protein>
<feature type="compositionally biased region" description="Low complexity" evidence="1">
    <location>
        <begin position="270"/>
        <end position="288"/>
    </location>
</feature>
<dbReference type="AlphaFoldDB" id="A0A8H6XGF6"/>
<comment type="caution">
    <text evidence="2">The sequence shown here is derived from an EMBL/GenBank/DDBJ whole genome shotgun (WGS) entry which is preliminary data.</text>
</comment>
<accession>A0A8H6XGF6</accession>
<feature type="region of interest" description="Disordered" evidence="1">
    <location>
        <begin position="42"/>
        <end position="63"/>
    </location>
</feature>
<feature type="region of interest" description="Disordered" evidence="1">
    <location>
        <begin position="567"/>
        <end position="601"/>
    </location>
</feature>
<keyword evidence="3" id="KW-1185">Reference proteome</keyword>
<evidence type="ECO:0000313" key="2">
    <source>
        <dbReference type="EMBL" id="KAF7341013.1"/>
    </source>
</evidence>
<feature type="region of interest" description="Disordered" evidence="1">
    <location>
        <begin position="158"/>
        <end position="317"/>
    </location>
</feature>
<dbReference type="Proteomes" id="UP000623467">
    <property type="component" value="Unassembled WGS sequence"/>
</dbReference>
<evidence type="ECO:0000256" key="1">
    <source>
        <dbReference type="SAM" id="MobiDB-lite"/>
    </source>
</evidence>
<dbReference type="OrthoDB" id="10668598at2759"/>
<feature type="compositionally biased region" description="Low complexity" evidence="1">
    <location>
        <begin position="169"/>
        <end position="192"/>
    </location>
</feature>
<feature type="compositionally biased region" description="Acidic residues" evidence="1">
    <location>
        <begin position="429"/>
        <end position="464"/>
    </location>
</feature>
<feature type="region of interest" description="Disordered" evidence="1">
    <location>
        <begin position="1"/>
        <end position="29"/>
    </location>
</feature>
<feature type="compositionally biased region" description="Low complexity" evidence="1">
    <location>
        <begin position="400"/>
        <end position="428"/>
    </location>
</feature>
<proteinExistence type="predicted"/>
<feature type="region of interest" description="Disordered" evidence="1">
    <location>
        <begin position="614"/>
        <end position="652"/>
    </location>
</feature>
<dbReference type="EMBL" id="JACAZH010000028">
    <property type="protein sequence ID" value="KAF7341013.1"/>
    <property type="molecule type" value="Genomic_DNA"/>
</dbReference>
<feature type="compositionally biased region" description="Polar residues" evidence="1">
    <location>
        <begin position="382"/>
        <end position="396"/>
    </location>
</feature>
<feature type="region of interest" description="Disordered" evidence="1">
    <location>
        <begin position="382"/>
        <end position="493"/>
    </location>
</feature>
<organism evidence="2 3">
    <name type="scientific">Mycena sanguinolenta</name>
    <dbReference type="NCBI Taxonomy" id="230812"/>
    <lineage>
        <taxon>Eukaryota</taxon>
        <taxon>Fungi</taxon>
        <taxon>Dikarya</taxon>
        <taxon>Basidiomycota</taxon>
        <taxon>Agaricomycotina</taxon>
        <taxon>Agaricomycetes</taxon>
        <taxon>Agaricomycetidae</taxon>
        <taxon>Agaricales</taxon>
        <taxon>Marasmiineae</taxon>
        <taxon>Mycenaceae</taxon>
        <taxon>Mycena</taxon>
    </lineage>
</organism>
<name>A0A8H6XGF6_9AGAR</name>
<evidence type="ECO:0000313" key="3">
    <source>
        <dbReference type="Proteomes" id="UP000623467"/>
    </source>
</evidence>